<feature type="transmembrane region" description="Helical" evidence="6">
    <location>
        <begin position="161"/>
        <end position="187"/>
    </location>
</feature>
<comment type="subcellular location">
    <subcellularLocation>
        <location evidence="1">Cell membrane</location>
        <topology evidence="1">Multi-pass membrane protein</topology>
    </subcellularLocation>
</comment>
<evidence type="ECO:0000256" key="3">
    <source>
        <dbReference type="ARBA" id="ARBA00022692"/>
    </source>
</evidence>
<dbReference type="InterPro" id="IPR036259">
    <property type="entry name" value="MFS_trans_sf"/>
</dbReference>
<dbReference type="EnsemblBacteria" id="BAA81633">
    <property type="protein sequence ID" value="BAA81633"/>
    <property type="gene ID" value="APE_2615.1"/>
</dbReference>
<keyword evidence="9" id="KW-1185">Reference proteome</keyword>
<dbReference type="GeneID" id="1445533"/>
<sequence length="376" mass="38183">MSRGVVVFVLLGLVSLFADLTYEGARGIVGPYLEFLEAGLVVAAAVSVGDLVAYVARLFGGLFAYRVGSSGAYWGLVFLGYTVNLVAVPLLAFAGRWEEAFLLVLLERAGKGVRAPARDAILAEVSGGLGRGVVYAVHEAMDQVGAIAGPLLVMAALSSGFGYSGVFALLGVPALVSLLLLTLAYILYPRLKSAEKPPGGYPPFGRVAPLAAAAGLSMAGFIHWIHASFRYSVQGVDASLIAGAYAVAMLVDALAALALGVAYDKVTRGVVALVPIVAAASSLAVLLGAPLALAAILWGVAMGGFQSVFRSVVADSLEPRLRGLGFGVVYFAMGLGWSVGNIAMASLPVWAGAAVALLAGGGGAVAMLGLAKKQGG</sequence>
<evidence type="ECO:0000259" key="7">
    <source>
        <dbReference type="PROSITE" id="PS50850"/>
    </source>
</evidence>
<feature type="transmembrane region" description="Helical" evidence="6">
    <location>
        <begin position="324"/>
        <end position="343"/>
    </location>
</feature>
<dbReference type="RefSeq" id="WP_010867115.1">
    <property type="nucleotide sequence ID" value="NC_000854.2"/>
</dbReference>
<dbReference type="Pfam" id="PF07690">
    <property type="entry name" value="MFS_1"/>
    <property type="match status" value="1"/>
</dbReference>
<reference evidence="8 9" key="1">
    <citation type="journal article" date="1999" name="DNA Res.">
        <title>Complete genome sequence of an aerobic hyper-thermophilic crenarchaeon, Aeropyrum pernix K1.</title>
        <authorList>
            <person name="Kawarabayasi Y."/>
            <person name="Hino Y."/>
            <person name="Horikawa H."/>
            <person name="Yamazaki S."/>
            <person name="Haikawa Y."/>
            <person name="Jin-no K."/>
            <person name="Takahashi M."/>
            <person name="Sekine M."/>
            <person name="Baba S."/>
            <person name="Ankai A."/>
            <person name="Kosugi H."/>
            <person name="Hosoyama A."/>
            <person name="Fukui S."/>
            <person name="Nagai Y."/>
            <person name="Nishijima K."/>
            <person name="Nakazawa H."/>
            <person name="Takamiya M."/>
            <person name="Masuda S."/>
            <person name="Funahashi T."/>
            <person name="Tanaka T."/>
            <person name="Kudoh Y."/>
            <person name="Yamazaki J."/>
            <person name="Kushida N."/>
            <person name="Oguchi A."/>
            <person name="Aoki K."/>
            <person name="Kubota K."/>
            <person name="Nakamura Y."/>
            <person name="Nomura N."/>
            <person name="Sako Y."/>
            <person name="Kikuchi H."/>
        </authorList>
    </citation>
    <scope>NUCLEOTIDE SEQUENCE [LARGE SCALE GENOMIC DNA]</scope>
    <source>
        <strain evidence="9">ATCC 700893 / DSM 11879 / JCM 9820 / NBRC 100138 / K1</strain>
    </source>
</reference>
<dbReference type="InterPro" id="IPR020846">
    <property type="entry name" value="MFS_dom"/>
</dbReference>
<keyword evidence="3 6" id="KW-0812">Transmembrane</keyword>
<dbReference type="GO" id="GO:0022857">
    <property type="term" value="F:transmembrane transporter activity"/>
    <property type="evidence" value="ECO:0007669"/>
    <property type="project" value="InterPro"/>
</dbReference>
<dbReference type="CDD" id="cd17370">
    <property type="entry name" value="MFS_MJ1317_like"/>
    <property type="match status" value="1"/>
</dbReference>
<feature type="transmembrane region" description="Helical" evidence="6">
    <location>
        <begin position="349"/>
        <end position="371"/>
    </location>
</feature>
<keyword evidence="4 6" id="KW-1133">Transmembrane helix</keyword>
<proteinExistence type="predicted"/>
<dbReference type="AlphaFoldDB" id="Q9Y8L7"/>
<dbReference type="Gene3D" id="1.20.1250.20">
    <property type="entry name" value="MFS general substrate transporter like domains"/>
    <property type="match status" value="1"/>
</dbReference>
<feature type="transmembrane region" description="Helical" evidence="6">
    <location>
        <begin position="72"/>
        <end position="94"/>
    </location>
</feature>
<dbReference type="InterPro" id="IPR052425">
    <property type="entry name" value="Uncharacterized_MFS-type"/>
</dbReference>
<feature type="transmembrane region" description="Helical" evidence="6">
    <location>
        <begin position="207"/>
        <end position="226"/>
    </location>
</feature>
<dbReference type="GO" id="GO:0005886">
    <property type="term" value="C:plasma membrane"/>
    <property type="evidence" value="ECO:0007669"/>
    <property type="project" value="UniProtKB-SubCell"/>
</dbReference>
<dbReference type="InterPro" id="IPR011701">
    <property type="entry name" value="MFS"/>
</dbReference>
<dbReference type="EMBL" id="BA000002">
    <property type="protein sequence ID" value="BAA81633.2"/>
    <property type="molecule type" value="Genomic_DNA"/>
</dbReference>
<dbReference type="PIR" id="A72497">
    <property type="entry name" value="A72497"/>
</dbReference>
<keyword evidence="2" id="KW-1003">Cell membrane</keyword>
<dbReference type="eggNOG" id="arCOG00130">
    <property type="taxonomic scope" value="Archaea"/>
</dbReference>
<organism evidence="8 9">
    <name type="scientific">Aeropyrum pernix (strain ATCC 700893 / DSM 11879 / JCM 9820 / NBRC 100138 / K1)</name>
    <dbReference type="NCBI Taxonomy" id="272557"/>
    <lineage>
        <taxon>Archaea</taxon>
        <taxon>Thermoproteota</taxon>
        <taxon>Thermoprotei</taxon>
        <taxon>Desulfurococcales</taxon>
        <taxon>Desulfurococcaceae</taxon>
        <taxon>Aeropyrum</taxon>
    </lineage>
</organism>
<evidence type="ECO:0000313" key="9">
    <source>
        <dbReference type="Proteomes" id="UP000002518"/>
    </source>
</evidence>
<dbReference type="Proteomes" id="UP000002518">
    <property type="component" value="Chromosome"/>
</dbReference>
<dbReference type="SUPFAM" id="SSF103473">
    <property type="entry name" value="MFS general substrate transporter"/>
    <property type="match status" value="1"/>
</dbReference>
<dbReference type="PANTHER" id="PTHR42688">
    <property type="entry name" value="CONSERVED PROTEIN"/>
    <property type="match status" value="1"/>
</dbReference>
<dbReference type="PANTHER" id="PTHR42688:SF1">
    <property type="entry name" value="BLR5212 PROTEIN"/>
    <property type="match status" value="1"/>
</dbReference>
<evidence type="ECO:0000256" key="4">
    <source>
        <dbReference type="ARBA" id="ARBA00022989"/>
    </source>
</evidence>
<feature type="transmembrane region" description="Helical" evidence="6">
    <location>
        <begin position="42"/>
        <end position="65"/>
    </location>
</feature>
<gene>
    <name evidence="8" type="ordered locus">APE_2615.1</name>
</gene>
<feature type="domain" description="Major facilitator superfamily (MFS) profile" evidence="7">
    <location>
        <begin position="1"/>
        <end position="192"/>
    </location>
</feature>
<name>Q9Y8L7_AERPE</name>
<dbReference type="KEGG" id="ape:APE_2615.1"/>
<keyword evidence="5 6" id="KW-0472">Membrane</keyword>
<evidence type="ECO:0000256" key="2">
    <source>
        <dbReference type="ARBA" id="ARBA00022475"/>
    </source>
</evidence>
<feature type="transmembrane region" description="Helical" evidence="6">
    <location>
        <begin position="238"/>
        <end position="263"/>
    </location>
</feature>
<dbReference type="PROSITE" id="PS50850">
    <property type="entry name" value="MFS"/>
    <property type="match status" value="1"/>
</dbReference>
<protein>
    <recommendedName>
        <fullName evidence="7">Major facilitator superfamily (MFS) profile domain-containing protein</fullName>
    </recommendedName>
</protein>
<evidence type="ECO:0000256" key="6">
    <source>
        <dbReference type="SAM" id="Phobius"/>
    </source>
</evidence>
<accession>Q9Y8L7</accession>
<evidence type="ECO:0000256" key="5">
    <source>
        <dbReference type="ARBA" id="ARBA00023136"/>
    </source>
</evidence>
<evidence type="ECO:0000313" key="8">
    <source>
        <dbReference type="EMBL" id="BAA81633.2"/>
    </source>
</evidence>
<evidence type="ECO:0000256" key="1">
    <source>
        <dbReference type="ARBA" id="ARBA00004651"/>
    </source>
</evidence>